<protein>
    <recommendedName>
        <fullName evidence="10">Chromate transporter</fullName>
    </recommendedName>
</protein>
<evidence type="ECO:0000256" key="5">
    <source>
        <dbReference type="ARBA" id="ARBA00022989"/>
    </source>
</evidence>
<comment type="caution">
    <text evidence="8">The sequence shown here is derived from an EMBL/GenBank/DDBJ whole genome shotgun (WGS) entry which is preliminary data.</text>
</comment>
<evidence type="ECO:0000313" key="8">
    <source>
        <dbReference type="EMBL" id="CAJ1391230.1"/>
    </source>
</evidence>
<evidence type="ECO:0000256" key="3">
    <source>
        <dbReference type="ARBA" id="ARBA00022475"/>
    </source>
</evidence>
<name>A0AA36IPC4_9DINO</name>
<feature type="transmembrane region" description="Helical" evidence="7">
    <location>
        <begin position="146"/>
        <end position="165"/>
    </location>
</feature>
<evidence type="ECO:0000256" key="4">
    <source>
        <dbReference type="ARBA" id="ARBA00022692"/>
    </source>
</evidence>
<feature type="transmembrane region" description="Helical" evidence="7">
    <location>
        <begin position="171"/>
        <end position="193"/>
    </location>
</feature>
<reference evidence="8" key="1">
    <citation type="submission" date="2023-08" db="EMBL/GenBank/DDBJ databases">
        <authorList>
            <person name="Chen Y."/>
            <person name="Shah S."/>
            <person name="Dougan E. K."/>
            <person name="Thang M."/>
            <person name="Chan C."/>
        </authorList>
    </citation>
    <scope>NUCLEOTIDE SEQUENCE</scope>
</reference>
<dbReference type="Pfam" id="PF02417">
    <property type="entry name" value="Chromate_transp"/>
    <property type="match status" value="2"/>
</dbReference>
<dbReference type="Proteomes" id="UP001178507">
    <property type="component" value="Unassembled WGS sequence"/>
</dbReference>
<feature type="transmembrane region" description="Helical" evidence="7">
    <location>
        <begin position="428"/>
        <end position="445"/>
    </location>
</feature>
<keyword evidence="4 7" id="KW-0812">Transmembrane</keyword>
<evidence type="ECO:0000256" key="7">
    <source>
        <dbReference type="SAM" id="Phobius"/>
    </source>
</evidence>
<sequence length="446" mass="46051">MTDISNPHAPLDVPPAEATRAFARIGLLSFGGPAAQIAVMHRILVEEKGWLTEKQFLHALNFCMLLPGPEAMQLATYAGWLMHGVRGGLIAGLLFIAPGLVMMLALSAVFVVAGDVPVVAGLLYGLKAAVLAVVVQALIKVSRRALGSAAMIVIAIAAFVGIALLRLPFPLIIALAALTGALLHLAAPHLLPAAKGSDEPHASSITVRGQDHGAVARTTVLWLAIWLVPLAALLVLLGRGDVFVDAALFFSQTAIVTFGGAYAVLAYVGQQAVDLHGWLTPGEMLAGLGLAETTLGPLVLVLVFVGFVGGASLGGMEPLVGGLLGGLVAAFFTFVPCFLWIFAGAPYVEALRNVRWLAASLAAITAAVVGVIANLAVWFGLNVLFGAFENVRTGPFFVPDIDWAGFDRVAAAIGIAAAVALIRFKLGLFAVLGAAAVAGVLATMMV</sequence>
<gene>
    <name evidence="8" type="ORF">EVOR1521_LOCUS16494</name>
</gene>
<feature type="transmembrane region" description="Helical" evidence="7">
    <location>
        <begin position="214"/>
        <end position="237"/>
    </location>
</feature>
<comment type="subcellular location">
    <subcellularLocation>
        <location evidence="1">Cell membrane</location>
        <topology evidence="1">Multi-pass membrane protein</topology>
    </subcellularLocation>
</comment>
<dbReference type="PIRSF" id="PIRSF004810">
    <property type="entry name" value="ChrA"/>
    <property type="match status" value="1"/>
</dbReference>
<keyword evidence="3" id="KW-1003">Cell membrane</keyword>
<keyword evidence="5 7" id="KW-1133">Transmembrane helix</keyword>
<organism evidence="8 9">
    <name type="scientific">Effrenium voratum</name>
    <dbReference type="NCBI Taxonomy" id="2562239"/>
    <lineage>
        <taxon>Eukaryota</taxon>
        <taxon>Sar</taxon>
        <taxon>Alveolata</taxon>
        <taxon>Dinophyceae</taxon>
        <taxon>Suessiales</taxon>
        <taxon>Symbiodiniaceae</taxon>
        <taxon>Effrenium</taxon>
    </lineage>
</organism>
<evidence type="ECO:0000256" key="6">
    <source>
        <dbReference type="ARBA" id="ARBA00023136"/>
    </source>
</evidence>
<dbReference type="PANTHER" id="PTHR33567:SF3">
    <property type="entry name" value="CHROMATE ION TRANSPORTER (EUROFUNG)"/>
    <property type="match status" value="1"/>
</dbReference>
<dbReference type="EMBL" id="CAUJNA010002223">
    <property type="protein sequence ID" value="CAJ1391230.1"/>
    <property type="molecule type" value="Genomic_DNA"/>
</dbReference>
<evidence type="ECO:0000256" key="1">
    <source>
        <dbReference type="ARBA" id="ARBA00004651"/>
    </source>
</evidence>
<proteinExistence type="inferred from homology"/>
<evidence type="ECO:0000256" key="2">
    <source>
        <dbReference type="ARBA" id="ARBA00005262"/>
    </source>
</evidence>
<evidence type="ECO:0000313" key="9">
    <source>
        <dbReference type="Proteomes" id="UP001178507"/>
    </source>
</evidence>
<dbReference type="NCBIfam" id="TIGR00937">
    <property type="entry name" value="2A51"/>
    <property type="match status" value="1"/>
</dbReference>
<feature type="transmembrane region" description="Helical" evidence="7">
    <location>
        <begin position="354"/>
        <end position="381"/>
    </location>
</feature>
<comment type="similarity">
    <text evidence="2">Belongs to the chromate ion transporter (CHR) (TC 2.A.51) family.</text>
</comment>
<dbReference type="GO" id="GO:0015109">
    <property type="term" value="F:chromate transmembrane transporter activity"/>
    <property type="evidence" value="ECO:0007669"/>
    <property type="project" value="InterPro"/>
</dbReference>
<dbReference type="GO" id="GO:0005886">
    <property type="term" value="C:plasma membrane"/>
    <property type="evidence" value="ECO:0007669"/>
    <property type="project" value="UniProtKB-SubCell"/>
</dbReference>
<evidence type="ECO:0008006" key="10">
    <source>
        <dbReference type="Google" id="ProtNLM"/>
    </source>
</evidence>
<feature type="transmembrane region" description="Helical" evidence="7">
    <location>
        <begin position="319"/>
        <end position="342"/>
    </location>
</feature>
<feature type="transmembrane region" description="Helical" evidence="7">
    <location>
        <begin position="289"/>
        <end position="313"/>
    </location>
</feature>
<accession>A0AA36IPC4</accession>
<feature type="transmembrane region" description="Helical" evidence="7">
    <location>
        <begin position="249"/>
        <end position="268"/>
    </location>
</feature>
<feature type="transmembrane region" description="Helical" evidence="7">
    <location>
        <begin position="89"/>
        <end position="112"/>
    </location>
</feature>
<feature type="transmembrane region" description="Helical" evidence="7">
    <location>
        <begin position="401"/>
        <end position="421"/>
    </location>
</feature>
<keyword evidence="6 7" id="KW-0472">Membrane</keyword>
<keyword evidence="9" id="KW-1185">Reference proteome</keyword>
<dbReference type="AlphaFoldDB" id="A0AA36IPC4"/>
<dbReference type="PANTHER" id="PTHR33567">
    <property type="entry name" value="CHROMATE ION TRANSPORTER (EUROFUNG)"/>
    <property type="match status" value="1"/>
</dbReference>
<dbReference type="InterPro" id="IPR003370">
    <property type="entry name" value="Chromate_transpt"/>
</dbReference>
<feature type="transmembrane region" description="Helical" evidence="7">
    <location>
        <begin position="118"/>
        <end position="139"/>
    </location>
</feature>
<dbReference type="InterPro" id="IPR014047">
    <property type="entry name" value="Chr_Tranpt_l_chain"/>
</dbReference>